<dbReference type="PANTHER" id="PTHR20935">
    <property type="entry name" value="PHOSPHOGLYCERATE MUTASE-RELATED"/>
    <property type="match status" value="1"/>
</dbReference>
<reference evidence="3" key="1">
    <citation type="submission" date="2022-11" db="UniProtKB">
        <authorList>
            <consortium name="WormBaseParasite"/>
        </authorList>
    </citation>
    <scope>IDENTIFICATION</scope>
</reference>
<keyword evidence="2" id="KW-1185">Reference proteome</keyword>
<accession>A0A914DFU0</accession>
<evidence type="ECO:0000256" key="1">
    <source>
        <dbReference type="ARBA" id="ARBA00006717"/>
    </source>
</evidence>
<dbReference type="WBParaSite" id="ACRNAN_scaffold2402.g23545.t1">
    <property type="protein sequence ID" value="ACRNAN_scaffold2402.g23545.t1"/>
    <property type="gene ID" value="ACRNAN_scaffold2402.g23545"/>
</dbReference>
<dbReference type="Proteomes" id="UP000887540">
    <property type="component" value="Unplaced"/>
</dbReference>
<sequence length="71" mass="8067">MRRNPVNLVDLKKYSEADNETQKTMIKGKTPKASRNIFLIRHGQYDVDSKERNLTHLGTVNASSLKKPNGL</sequence>
<name>A0A914DFU0_9BILA</name>
<dbReference type="GO" id="GO:0090141">
    <property type="term" value="P:positive regulation of mitochondrial fission"/>
    <property type="evidence" value="ECO:0007669"/>
    <property type="project" value="TreeGrafter"/>
</dbReference>
<comment type="similarity">
    <text evidence="1">Belongs to the phosphoglycerate mutase family. BPG-dependent PGAM subfamily.</text>
</comment>
<organism evidence="2 3">
    <name type="scientific">Acrobeloides nanus</name>
    <dbReference type="NCBI Taxonomy" id="290746"/>
    <lineage>
        <taxon>Eukaryota</taxon>
        <taxon>Metazoa</taxon>
        <taxon>Ecdysozoa</taxon>
        <taxon>Nematoda</taxon>
        <taxon>Chromadorea</taxon>
        <taxon>Rhabditida</taxon>
        <taxon>Tylenchina</taxon>
        <taxon>Cephalobomorpha</taxon>
        <taxon>Cephaloboidea</taxon>
        <taxon>Cephalobidae</taxon>
        <taxon>Acrobeloides</taxon>
    </lineage>
</organism>
<dbReference type="GO" id="GO:0005739">
    <property type="term" value="C:mitochondrion"/>
    <property type="evidence" value="ECO:0007669"/>
    <property type="project" value="TreeGrafter"/>
</dbReference>
<protein>
    <submittedName>
        <fullName evidence="3">Phosphoglycerate mutase</fullName>
    </submittedName>
</protein>
<dbReference type="AlphaFoldDB" id="A0A914DFU0"/>
<dbReference type="PANTHER" id="PTHR20935:SF0">
    <property type="entry name" value="SERINE_THREONINE-PROTEIN PHOSPHATASE PGAM5, MITOCHONDRIAL"/>
    <property type="match status" value="1"/>
</dbReference>
<dbReference type="GO" id="GO:0004722">
    <property type="term" value="F:protein serine/threonine phosphatase activity"/>
    <property type="evidence" value="ECO:0007669"/>
    <property type="project" value="TreeGrafter"/>
</dbReference>
<dbReference type="InterPro" id="IPR051021">
    <property type="entry name" value="Mito_Ser/Thr_phosphatase"/>
</dbReference>
<evidence type="ECO:0000313" key="2">
    <source>
        <dbReference type="Proteomes" id="UP000887540"/>
    </source>
</evidence>
<proteinExistence type="inferred from homology"/>
<evidence type="ECO:0000313" key="3">
    <source>
        <dbReference type="WBParaSite" id="ACRNAN_scaffold2402.g23545.t1"/>
    </source>
</evidence>